<protein>
    <submittedName>
        <fullName evidence="5">Uncharacterized protein</fullName>
    </submittedName>
</protein>
<organism evidence="5 6">
    <name type="scientific">Chironomus riparius</name>
    <dbReference type="NCBI Taxonomy" id="315576"/>
    <lineage>
        <taxon>Eukaryota</taxon>
        <taxon>Metazoa</taxon>
        <taxon>Ecdysozoa</taxon>
        <taxon>Arthropoda</taxon>
        <taxon>Hexapoda</taxon>
        <taxon>Insecta</taxon>
        <taxon>Pterygota</taxon>
        <taxon>Neoptera</taxon>
        <taxon>Endopterygota</taxon>
        <taxon>Diptera</taxon>
        <taxon>Nematocera</taxon>
        <taxon>Chironomoidea</taxon>
        <taxon>Chironomidae</taxon>
        <taxon>Chironominae</taxon>
        <taxon>Chironomus</taxon>
    </lineage>
</organism>
<dbReference type="InterPro" id="IPR032675">
    <property type="entry name" value="LRR_dom_sf"/>
</dbReference>
<evidence type="ECO:0000313" key="5">
    <source>
        <dbReference type="EMBL" id="CAG9801319.1"/>
    </source>
</evidence>
<reference evidence="5" key="1">
    <citation type="submission" date="2022-01" db="EMBL/GenBank/DDBJ databases">
        <authorList>
            <person name="King R."/>
        </authorList>
    </citation>
    <scope>NUCLEOTIDE SEQUENCE</scope>
</reference>
<dbReference type="GO" id="GO:0005615">
    <property type="term" value="C:extracellular space"/>
    <property type="evidence" value="ECO:0007669"/>
    <property type="project" value="TreeGrafter"/>
</dbReference>
<dbReference type="Pfam" id="PF13855">
    <property type="entry name" value="LRR_8"/>
    <property type="match status" value="2"/>
</dbReference>
<dbReference type="EMBL" id="OU895877">
    <property type="protein sequence ID" value="CAG9801319.1"/>
    <property type="molecule type" value="Genomic_DNA"/>
</dbReference>
<evidence type="ECO:0000256" key="1">
    <source>
        <dbReference type="ARBA" id="ARBA00022614"/>
    </source>
</evidence>
<keyword evidence="6" id="KW-1185">Reference proteome</keyword>
<reference evidence="5" key="2">
    <citation type="submission" date="2022-10" db="EMBL/GenBank/DDBJ databases">
        <authorList>
            <consortium name="ENA_rothamsted_submissions"/>
            <consortium name="culmorum"/>
            <person name="King R."/>
        </authorList>
    </citation>
    <scope>NUCLEOTIDE SEQUENCE</scope>
</reference>
<keyword evidence="2 4" id="KW-0732">Signal</keyword>
<dbReference type="InterPro" id="IPR050328">
    <property type="entry name" value="Dev_Immune_Receptor"/>
</dbReference>
<evidence type="ECO:0000313" key="6">
    <source>
        <dbReference type="Proteomes" id="UP001153620"/>
    </source>
</evidence>
<dbReference type="InterPro" id="IPR001611">
    <property type="entry name" value="Leu-rich_rpt"/>
</dbReference>
<sequence>MSKLLNLNLLCLIVILNLNLKFASAYKCEFKNTKYWVGSYYSCNILPNSNKAEKHFAGKNDNDVKAVVFYGGKLGIQRFSKSEASFFDRFQTLNSISVNAVKSIDGNSIQKFGDLKVFELANTEVRELPENFFSGNSKLHEIILTDNKLTSLPENIFANLKELKFLRLEKNQLNDLPANIFKPLKKIKILSLEGNKIQTLNPAWFEPLGHLEKLVIGYNQISDLPKNIFSSLVNLDFLAADFNRLTTIHADSFGDIKELYFVTFSDNKINAIDGKIVDIFKLDWLGVDNNVCIKDFIFQQATAKQELKACFDNYQPRNQ</sequence>
<evidence type="ECO:0000256" key="3">
    <source>
        <dbReference type="ARBA" id="ARBA00022737"/>
    </source>
</evidence>
<feature type="signal peptide" evidence="4">
    <location>
        <begin position="1"/>
        <end position="25"/>
    </location>
</feature>
<keyword evidence="1" id="KW-0433">Leucine-rich repeat</keyword>
<dbReference type="SMART" id="SM00369">
    <property type="entry name" value="LRR_TYP"/>
    <property type="match status" value="6"/>
</dbReference>
<dbReference type="Proteomes" id="UP001153620">
    <property type="component" value="Chromosome 1"/>
</dbReference>
<dbReference type="Gene3D" id="3.80.10.10">
    <property type="entry name" value="Ribonuclease Inhibitor"/>
    <property type="match status" value="1"/>
</dbReference>
<feature type="chain" id="PRO_5040489928" evidence="4">
    <location>
        <begin position="26"/>
        <end position="319"/>
    </location>
</feature>
<dbReference type="PANTHER" id="PTHR24373:SF370">
    <property type="entry name" value="FISH-LIPS, ISOFORM E"/>
    <property type="match status" value="1"/>
</dbReference>
<dbReference type="AlphaFoldDB" id="A0A9N9RQZ4"/>
<proteinExistence type="predicted"/>
<keyword evidence="3" id="KW-0677">Repeat</keyword>
<dbReference type="SUPFAM" id="SSF52058">
    <property type="entry name" value="L domain-like"/>
    <property type="match status" value="1"/>
</dbReference>
<dbReference type="InterPro" id="IPR003591">
    <property type="entry name" value="Leu-rich_rpt_typical-subtyp"/>
</dbReference>
<dbReference type="OrthoDB" id="2013775at2759"/>
<name>A0A9N9RQZ4_9DIPT</name>
<dbReference type="SMART" id="SM00364">
    <property type="entry name" value="LRR_BAC"/>
    <property type="match status" value="3"/>
</dbReference>
<evidence type="ECO:0000256" key="4">
    <source>
        <dbReference type="SAM" id="SignalP"/>
    </source>
</evidence>
<accession>A0A9N9RQZ4</accession>
<gene>
    <name evidence="5" type="ORF">CHIRRI_LOCUS4250</name>
</gene>
<evidence type="ECO:0000256" key="2">
    <source>
        <dbReference type="ARBA" id="ARBA00022729"/>
    </source>
</evidence>
<dbReference type="PANTHER" id="PTHR24373">
    <property type="entry name" value="SLIT RELATED LEUCINE-RICH REPEAT NEURONAL PROTEIN"/>
    <property type="match status" value="1"/>
</dbReference>
<dbReference type="GO" id="GO:0031012">
    <property type="term" value="C:extracellular matrix"/>
    <property type="evidence" value="ECO:0007669"/>
    <property type="project" value="TreeGrafter"/>
</dbReference>